<proteinExistence type="predicted"/>
<accession>A0AAE1B8V8</accession>
<keyword evidence="2" id="KW-1185">Reference proteome</keyword>
<dbReference type="AlphaFoldDB" id="A0AAE1B8V8"/>
<protein>
    <submittedName>
        <fullName evidence="1">Uncharacterized protein</fullName>
    </submittedName>
</protein>
<evidence type="ECO:0000313" key="1">
    <source>
        <dbReference type="EMBL" id="KAK3801559.1"/>
    </source>
</evidence>
<gene>
    <name evidence="1" type="ORF">RRG08_047225</name>
</gene>
<reference evidence="1" key="1">
    <citation type="journal article" date="2023" name="G3 (Bethesda)">
        <title>A reference genome for the long-term kleptoplast-retaining sea slug Elysia crispata morphotype clarki.</title>
        <authorList>
            <person name="Eastman K.E."/>
            <person name="Pendleton A.L."/>
            <person name="Shaikh M.A."/>
            <person name="Suttiyut T."/>
            <person name="Ogas R."/>
            <person name="Tomko P."/>
            <person name="Gavelis G."/>
            <person name="Widhalm J.R."/>
            <person name="Wisecaver J.H."/>
        </authorList>
    </citation>
    <scope>NUCLEOTIDE SEQUENCE</scope>
    <source>
        <strain evidence="1">ECLA1</strain>
    </source>
</reference>
<comment type="caution">
    <text evidence="1">The sequence shown here is derived from an EMBL/GenBank/DDBJ whole genome shotgun (WGS) entry which is preliminary data.</text>
</comment>
<dbReference type="Proteomes" id="UP001283361">
    <property type="component" value="Unassembled WGS sequence"/>
</dbReference>
<dbReference type="EMBL" id="JAWDGP010000302">
    <property type="protein sequence ID" value="KAK3801559.1"/>
    <property type="molecule type" value="Genomic_DNA"/>
</dbReference>
<evidence type="ECO:0000313" key="2">
    <source>
        <dbReference type="Proteomes" id="UP001283361"/>
    </source>
</evidence>
<organism evidence="1 2">
    <name type="scientific">Elysia crispata</name>
    <name type="common">lettuce slug</name>
    <dbReference type="NCBI Taxonomy" id="231223"/>
    <lineage>
        <taxon>Eukaryota</taxon>
        <taxon>Metazoa</taxon>
        <taxon>Spiralia</taxon>
        <taxon>Lophotrochozoa</taxon>
        <taxon>Mollusca</taxon>
        <taxon>Gastropoda</taxon>
        <taxon>Heterobranchia</taxon>
        <taxon>Euthyneura</taxon>
        <taxon>Panpulmonata</taxon>
        <taxon>Sacoglossa</taxon>
        <taxon>Placobranchoidea</taxon>
        <taxon>Plakobranchidae</taxon>
        <taxon>Elysia</taxon>
    </lineage>
</organism>
<name>A0AAE1B8V8_9GAST</name>
<sequence length="121" mass="13586">MKPDYRYCWAQLNLFRTAVTPHCFSLFRRHCQPLQARFDGAQSGRTRNEIVSSRMVCDPSFRPMIPGQTFPNSFIFTAKYSSTRSQCLGSKSVKPQGSTLRGCLPLTQSCRAAGKLLLFGA</sequence>